<comment type="caution">
    <text evidence="5">The sequence shown here is derived from an EMBL/GenBank/DDBJ whole genome shotgun (WGS) entry which is preliminary data.</text>
</comment>
<dbReference type="InterPro" id="IPR038765">
    <property type="entry name" value="Papain-like_cys_pep_sf"/>
</dbReference>
<accession>A0A9W9LQ87</accession>
<name>A0A9W9LQ87_9EURO</name>
<dbReference type="InterPro" id="IPR050185">
    <property type="entry name" value="Ub_carboxyl-term_hydrolase"/>
</dbReference>
<dbReference type="InterPro" id="IPR036873">
    <property type="entry name" value="Rhodanese-like_dom_sf"/>
</dbReference>
<dbReference type="Gene3D" id="1.20.58.80">
    <property type="entry name" value="Phosphotransferase system, lactose/cellobiose-type IIA subunit"/>
    <property type="match status" value="1"/>
</dbReference>
<evidence type="ECO:0000256" key="1">
    <source>
        <dbReference type="ARBA" id="ARBA00009085"/>
    </source>
</evidence>
<dbReference type="EMBL" id="JAPQKN010000002">
    <property type="protein sequence ID" value="KAJ5168805.1"/>
    <property type="molecule type" value="Genomic_DNA"/>
</dbReference>
<dbReference type="InterPro" id="IPR028889">
    <property type="entry name" value="USP"/>
</dbReference>
<organism evidence="5 6">
    <name type="scientific">Penicillium canariense</name>
    <dbReference type="NCBI Taxonomy" id="189055"/>
    <lineage>
        <taxon>Eukaryota</taxon>
        <taxon>Fungi</taxon>
        <taxon>Dikarya</taxon>
        <taxon>Ascomycota</taxon>
        <taxon>Pezizomycotina</taxon>
        <taxon>Eurotiomycetes</taxon>
        <taxon>Eurotiomycetidae</taxon>
        <taxon>Eurotiales</taxon>
        <taxon>Aspergillaceae</taxon>
        <taxon>Penicillium</taxon>
    </lineage>
</organism>
<dbReference type="FunFam" id="3.40.250.10:FF:000055">
    <property type="entry name" value="Ubiquitin C-terminal hydrolase, putative"/>
    <property type="match status" value="1"/>
</dbReference>
<feature type="region of interest" description="Disordered" evidence="2">
    <location>
        <begin position="173"/>
        <end position="217"/>
    </location>
</feature>
<dbReference type="InterPro" id="IPR015063">
    <property type="entry name" value="USP8_dimer"/>
</dbReference>
<dbReference type="SUPFAM" id="SSF52821">
    <property type="entry name" value="Rhodanese/Cell cycle control phosphatase"/>
    <property type="match status" value="1"/>
</dbReference>
<evidence type="ECO:0000313" key="5">
    <source>
        <dbReference type="EMBL" id="KAJ5168805.1"/>
    </source>
</evidence>
<feature type="compositionally biased region" description="Pro residues" evidence="2">
    <location>
        <begin position="1"/>
        <end position="15"/>
    </location>
</feature>
<dbReference type="InterPro" id="IPR001394">
    <property type="entry name" value="Peptidase_C19_UCH"/>
</dbReference>
<dbReference type="OrthoDB" id="292964at2759"/>
<evidence type="ECO:0000313" key="6">
    <source>
        <dbReference type="Proteomes" id="UP001149163"/>
    </source>
</evidence>
<feature type="domain" description="USP" evidence="4">
    <location>
        <begin position="722"/>
        <end position="1084"/>
    </location>
</feature>
<dbReference type="GO" id="GO:0016579">
    <property type="term" value="P:protein deubiquitination"/>
    <property type="evidence" value="ECO:0007669"/>
    <property type="project" value="InterPro"/>
</dbReference>
<feature type="compositionally biased region" description="Polar residues" evidence="2">
    <location>
        <begin position="30"/>
        <end position="47"/>
    </location>
</feature>
<evidence type="ECO:0000256" key="2">
    <source>
        <dbReference type="SAM" id="MobiDB-lite"/>
    </source>
</evidence>
<dbReference type="Gene3D" id="3.90.70.10">
    <property type="entry name" value="Cysteine proteinases"/>
    <property type="match status" value="1"/>
</dbReference>
<feature type="region of interest" description="Disordered" evidence="2">
    <location>
        <begin position="645"/>
        <end position="702"/>
    </location>
</feature>
<feature type="region of interest" description="Disordered" evidence="2">
    <location>
        <begin position="1"/>
        <end position="55"/>
    </location>
</feature>
<feature type="region of interest" description="Disordered" evidence="2">
    <location>
        <begin position="610"/>
        <end position="629"/>
    </location>
</feature>
<dbReference type="GO" id="GO:0004843">
    <property type="term" value="F:cysteine-type deubiquitinase activity"/>
    <property type="evidence" value="ECO:0007669"/>
    <property type="project" value="InterPro"/>
</dbReference>
<dbReference type="FunFam" id="3.90.70.10:FF:000125">
    <property type="entry name" value="Ubiquitin C-terminal hydrolase, putative"/>
    <property type="match status" value="1"/>
</dbReference>
<dbReference type="PANTHER" id="PTHR21646:SF23">
    <property type="entry name" value="UBIQUITIN CARBOXYL-TERMINAL HYDROLASE USP2"/>
    <property type="match status" value="1"/>
</dbReference>
<feature type="region of interest" description="Disordered" evidence="2">
    <location>
        <begin position="232"/>
        <end position="300"/>
    </location>
</feature>
<feature type="compositionally biased region" description="Polar residues" evidence="2">
    <location>
        <begin position="332"/>
        <end position="354"/>
    </location>
</feature>
<feature type="compositionally biased region" description="Polar residues" evidence="2">
    <location>
        <begin position="242"/>
        <end position="273"/>
    </location>
</feature>
<dbReference type="Pfam" id="PF00443">
    <property type="entry name" value="UCH"/>
    <property type="match status" value="1"/>
</dbReference>
<dbReference type="PROSITE" id="PS50235">
    <property type="entry name" value="USP_3"/>
    <property type="match status" value="1"/>
</dbReference>
<feature type="compositionally biased region" description="Polar residues" evidence="2">
    <location>
        <begin position="191"/>
        <end position="205"/>
    </location>
</feature>
<dbReference type="PANTHER" id="PTHR21646">
    <property type="entry name" value="UBIQUITIN CARBOXYL-TERMINAL HYDROLASE"/>
    <property type="match status" value="1"/>
</dbReference>
<proteinExistence type="inferred from homology"/>
<feature type="region of interest" description="Disordered" evidence="2">
    <location>
        <begin position="315"/>
        <end position="386"/>
    </location>
</feature>
<dbReference type="PROSITE" id="PS50206">
    <property type="entry name" value="RHODANESE_3"/>
    <property type="match status" value="1"/>
</dbReference>
<dbReference type="Pfam" id="PF08969">
    <property type="entry name" value="USP8_dimer"/>
    <property type="match status" value="1"/>
</dbReference>
<dbReference type="RefSeq" id="XP_056545266.1">
    <property type="nucleotide sequence ID" value="XM_056686524.1"/>
</dbReference>
<reference evidence="5" key="2">
    <citation type="journal article" date="2023" name="IMA Fungus">
        <title>Comparative genomic study of the Penicillium genus elucidates a diverse pangenome and 15 lateral gene transfer events.</title>
        <authorList>
            <person name="Petersen C."/>
            <person name="Sorensen T."/>
            <person name="Nielsen M.R."/>
            <person name="Sondergaard T.E."/>
            <person name="Sorensen J.L."/>
            <person name="Fitzpatrick D.A."/>
            <person name="Frisvad J.C."/>
            <person name="Nielsen K.L."/>
        </authorList>
    </citation>
    <scope>NUCLEOTIDE SEQUENCE</scope>
    <source>
        <strain evidence="5">IBT 26290</strain>
    </source>
</reference>
<feature type="region of interest" description="Disordered" evidence="2">
    <location>
        <begin position="545"/>
        <end position="569"/>
    </location>
</feature>
<comment type="similarity">
    <text evidence="1">Belongs to the peptidase C19 family.</text>
</comment>
<feature type="compositionally biased region" description="Acidic residues" evidence="2">
    <location>
        <begin position="610"/>
        <end position="623"/>
    </location>
</feature>
<feature type="compositionally biased region" description="Basic and acidic residues" evidence="2">
    <location>
        <begin position="688"/>
        <end position="698"/>
    </location>
</feature>
<dbReference type="Proteomes" id="UP001149163">
    <property type="component" value="Unassembled WGS sequence"/>
</dbReference>
<evidence type="ECO:0000259" key="4">
    <source>
        <dbReference type="PROSITE" id="PS50235"/>
    </source>
</evidence>
<reference evidence="5" key="1">
    <citation type="submission" date="2022-11" db="EMBL/GenBank/DDBJ databases">
        <authorList>
            <person name="Petersen C."/>
        </authorList>
    </citation>
    <scope>NUCLEOTIDE SEQUENCE</scope>
    <source>
        <strain evidence="5">IBT 26290</strain>
    </source>
</reference>
<dbReference type="InterPro" id="IPR001763">
    <property type="entry name" value="Rhodanese-like_dom"/>
</dbReference>
<dbReference type="Gene3D" id="3.40.250.10">
    <property type="entry name" value="Rhodanese-like domain"/>
    <property type="match status" value="1"/>
</dbReference>
<feature type="compositionally biased region" description="Polar residues" evidence="2">
    <location>
        <begin position="173"/>
        <end position="183"/>
    </location>
</feature>
<feature type="domain" description="Rhodanese" evidence="3">
    <location>
        <begin position="402"/>
        <end position="534"/>
    </location>
</feature>
<gene>
    <name evidence="5" type="ORF">N7482_004399</name>
</gene>
<protein>
    <recommendedName>
        <fullName evidence="7">Ubiquitin C-terminal hydrolase</fullName>
    </recommendedName>
</protein>
<dbReference type="CDD" id="cd02674">
    <property type="entry name" value="Peptidase_C19R"/>
    <property type="match status" value="1"/>
</dbReference>
<evidence type="ECO:0000259" key="3">
    <source>
        <dbReference type="PROSITE" id="PS50206"/>
    </source>
</evidence>
<dbReference type="SUPFAM" id="SSF54001">
    <property type="entry name" value="Cysteine proteinases"/>
    <property type="match status" value="1"/>
</dbReference>
<evidence type="ECO:0008006" key="7">
    <source>
        <dbReference type="Google" id="ProtNLM"/>
    </source>
</evidence>
<feature type="compositionally biased region" description="Polar residues" evidence="2">
    <location>
        <begin position="366"/>
        <end position="386"/>
    </location>
</feature>
<keyword evidence="6" id="KW-1185">Reference proteome</keyword>
<dbReference type="GeneID" id="81425700"/>
<dbReference type="AlphaFoldDB" id="A0A9W9LQ87"/>
<sequence>MPPDAAALPSPPDIPPWKDGLRPYSVGANMHSNGQVSRSGSEQNGTLPVSPPRFPNIKDLQDQAALLKVDESTPIDVLLRAAAEAFEQAKILADGDDSDKAYVQYLRASEITVNLIPHHADYRNIQTQSPELYKEFAALMMAVRTKQATMDAIKREIIEDNLNSNAQPTGFLASTSLSASSPQRGREYSAPPSNSLRMPSPTQFQRIPDPQAQPKRFSNPAEDMLAQRFARLKSSQARDESISSAATSTGQSIPGSAGQFSAYTDDTPATSYGTPYGSPSKRPLGPRSMGASSHVPSVPPKLPLKTFMPRAPDPAYSPIYTVPSQLPPNPPRTSTESTRSFNQRYSQFTDSPRGSPSRGVEDNPYRSRTPNGVNSAGETRSNSPELPYSTYITVQSLMDFLRKFNVLLIDVRARSQYDDGHIYAKSIICIEPVILKENMSAEELEERLVVSPEHEQTLFERRNEFDVVVYYDQQTASVSYLAGSPVGTSAPHLRALHDTLYEFNEYKPLKAGRPPALLIGGLDAWIDLLGQQSLATSSTAAIMGSLQTKRPAPRPGRPLGRVPTMASANSSLEVRKRRLREFTPLNSEELSAWLERSKNEEIDTSHYLEEESLTEEPQEEDQPEPPTPFVHSYEAFLRRFPEPHHVQQSMMHAEARPPPAPNYAASTPVAPSRPPPAVPRPSYSGVSDGRHTQPHLERQNSANRAALYTSNSYLNRLKLPRTGLHNFGVTCYMNSTIQCLSATVMMSKFFIDDRFRYWVQKNWKGSQGVMPGLFANLIRSLWKGDVEVIMPTSFRNFCGRLNREWAIDRQQDAKEFFDFVVDCLHEDLNINWQRNPLRPLTFSQEMQRERMPVQKVSEIEWNRYCHREESFISSLFAGQHASRLKCTTCRQTSTTYEAFYSISVEIPPTGTGDIYQCLQSYCHEEMLSGEEVWKCPYCKCNRIATKQIIITRAPQILVVHFKRFSASKTQSARKIHTPIEFPLHGLRMDDFVVPYPTSGPPPESSAPTIMGATTPPFTYDAFGVLRHIGSSMSSGHYISLVRDAERQCWRKFDDERTTDFNPRDLRGRERLQNEQAYIVFYERVPAK</sequence>